<protein>
    <submittedName>
        <fullName evidence="1">Uncharacterized protein</fullName>
    </submittedName>
</protein>
<reference evidence="1" key="2">
    <citation type="journal article" date="2015" name="Data Brief">
        <title>Shoot transcriptome of the giant reed, Arundo donax.</title>
        <authorList>
            <person name="Barrero R.A."/>
            <person name="Guerrero F.D."/>
            <person name="Moolhuijzen P."/>
            <person name="Goolsby J.A."/>
            <person name="Tidwell J."/>
            <person name="Bellgard S.E."/>
            <person name="Bellgard M.I."/>
        </authorList>
    </citation>
    <scope>NUCLEOTIDE SEQUENCE</scope>
    <source>
        <tissue evidence="1">Shoot tissue taken approximately 20 cm above the soil surface</tissue>
    </source>
</reference>
<accession>A0A0A9GR72</accession>
<organism evidence="1">
    <name type="scientific">Arundo donax</name>
    <name type="common">Giant reed</name>
    <name type="synonym">Donax arundinaceus</name>
    <dbReference type="NCBI Taxonomy" id="35708"/>
    <lineage>
        <taxon>Eukaryota</taxon>
        <taxon>Viridiplantae</taxon>
        <taxon>Streptophyta</taxon>
        <taxon>Embryophyta</taxon>
        <taxon>Tracheophyta</taxon>
        <taxon>Spermatophyta</taxon>
        <taxon>Magnoliopsida</taxon>
        <taxon>Liliopsida</taxon>
        <taxon>Poales</taxon>
        <taxon>Poaceae</taxon>
        <taxon>PACMAD clade</taxon>
        <taxon>Arundinoideae</taxon>
        <taxon>Arundineae</taxon>
        <taxon>Arundo</taxon>
    </lineage>
</organism>
<dbReference type="AlphaFoldDB" id="A0A0A9GR72"/>
<evidence type="ECO:0000313" key="1">
    <source>
        <dbReference type="EMBL" id="JAE25046.1"/>
    </source>
</evidence>
<reference evidence="1" key="1">
    <citation type="submission" date="2014-09" db="EMBL/GenBank/DDBJ databases">
        <authorList>
            <person name="Magalhaes I.L.F."/>
            <person name="Oliveira U."/>
            <person name="Santos F.R."/>
            <person name="Vidigal T.H.D.A."/>
            <person name="Brescovit A.D."/>
            <person name="Santos A.J."/>
        </authorList>
    </citation>
    <scope>NUCLEOTIDE SEQUENCE</scope>
    <source>
        <tissue evidence="1">Shoot tissue taken approximately 20 cm above the soil surface</tissue>
    </source>
</reference>
<proteinExistence type="predicted"/>
<name>A0A0A9GR72_ARUDO</name>
<dbReference type="EMBL" id="GBRH01172850">
    <property type="protein sequence ID" value="JAE25046.1"/>
    <property type="molecule type" value="Transcribed_RNA"/>
</dbReference>
<sequence>MGATGKRLVLSGACWSKTCDQTRPPCLAFSSLWPTRSCFTMAWKPIASS</sequence>